<name>A0ABW0WW33_9ACTN</name>
<evidence type="ECO:0000313" key="3">
    <source>
        <dbReference type="Proteomes" id="UP001595975"/>
    </source>
</evidence>
<dbReference type="EMBL" id="JBHSOF010000002">
    <property type="protein sequence ID" value="MFC5661743.1"/>
    <property type="molecule type" value="Genomic_DNA"/>
</dbReference>
<protein>
    <submittedName>
        <fullName evidence="2">Alpha/beta fold hydrolase</fullName>
    </submittedName>
</protein>
<dbReference type="InterPro" id="IPR050266">
    <property type="entry name" value="AB_hydrolase_sf"/>
</dbReference>
<accession>A0ABW0WW33</accession>
<sequence length="276" mass="29259">MTDLTVTAPGTAVRAELTIDGRRLSYLDFGGAGRPLVALHGHLSEGATFAHLAEALGPEWRLIAPDQRGQGESDRTADYTRGGYLADLGALLDHLGLERVVLLGHSLGAINAYQFAARHPERVAALVNAEGPAALGLDGTNPLGFLLGLPYEAPTREELIAGLGPAAPYFADRLRRNADGGWRLPFRPQEMYRSEDAVHGDHWADWTATSCPALLVRGTRGVVPAEQAAAMVERRPATTAVELDADHFVYAAAPEAFAAAVRDFLGTLPADGGLPA</sequence>
<dbReference type="SUPFAM" id="SSF53474">
    <property type="entry name" value="alpha/beta-Hydrolases"/>
    <property type="match status" value="1"/>
</dbReference>
<dbReference type="InterPro" id="IPR029058">
    <property type="entry name" value="AB_hydrolase_fold"/>
</dbReference>
<keyword evidence="2" id="KW-0378">Hydrolase</keyword>
<proteinExistence type="predicted"/>
<keyword evidence="3" id="KW-1185">Reference proteome</keyword>
<dbReference type="PANTHER" id="PTHR43798:SF33">
    <property type="entry name" value="HYDROLASE, PUTATIVE (AFU_ORTHOLOGUE AFUA_2G14860)-RELATED"/>
    <property type="match status" value="1"/>
</dbReference>
<organism evidence="2 3">
    <name type="scientific">Kitasatospora misakiensis</name>
    <dbReference type="NCBI Taxonomy" id="67330"/>
    <lineage>
        <taxon>Bacteria</taxon>
        <taxon>Bacillati</taxon>
        <taxon>Actinomycetota</taxon>
        <taxon>Actinomycetes</taxon>
        <taxon>Kitasatosporales</taxon>
        <taxon>Streptomycetaceae</taxon>
        <taxon>Kitasatospora</taxon>
    </lineage>
</organism>
<evidence type="ECO:0000313" key="2">
    <source>
        <dbReference type="EMBL" id="MFC5661743.1"/>
    </source>
</evidence>
<dbReference type="PRINTS" id="PR00111">
    <property type="entry name" value="ABHYDROLASE"/>
</dbReference>
<gene>
    <name evidence="2" type="ORF">ACFP3U_01960</name>
</gene>
<feature type="domain" description="AB hydrolase-1" evidence="1">
    <location>
        <begin position="35"/>
        <end position="138"/>
    </location>
</feature>
<dbReference type="PANTHER" id="PTHR43798">
    <property type="entry name" value="MONOACYLGLYCEROL LIPASE"/>
    <property type="match status" value="1"/>
</dbReference>
<dbReference type="Proteomes" id="UP001595975">
    <property type="component" value="Unassembled WGS sequence"/>
</dbReference>
<comment type="caution">
    <text evidence="2">The sequence shown here is derived from an EMBL/GenBank/DDBJ whole genome shotgun (WGS) entry which is preliminary data.</text>
</comment>
<reference evidence="3" key="1">
    <citation type="journal article" date="2019" name="Int. J. Syst. Evol. Microbiol.">
        <title>The Global Catalogue of Microorganisms (GCM) 10K type strain sequencing project: providing services to taxonomists for standard genome sequencing and annotation.</title>
        <authorList>
            <consortium name="The Broad Institute Genomics Platform"/>
            <consortium name="The Broad Institute Genome Sequencing Center for Infectious Disease"/>
            <person name="Wu L."/>
            <person name="Ma J."/>
        </authorList>
    </citation>
    <scope>NUCLEOTIDE SEQUENCE [LARGE SCALE GENOMIC DNA]</scope>
    <source>
        <strain evidence="3">CGMCC 4.1437</strain>
    </source>
</reference>
<dbReference type="InterPro" id="IPR000073">
    <property type="entry name" value="AB_hydrolase_1"/>
</dbReference>
<dbReference type="Pfam" id="PF00561">
    <property type="entry name" value="Abhydrolase_1"/>
    <property type="match status" value="1"/>
</dbReference>
<evidence type="ECO:0000259" key="1">
    <source>
        <dbReference type="Pfam" id="PF00561"/>
    </source>
</evidence>
<dbReference type="GO" id="GO:0016787">
    <property type="term" value="F:hydrolase activity"/>
    <property type="evidence" value="ECO:0007669"/>
    <property type="project" value="UniProtKB-KW"/>
</dbReference>
<dbReference type="RefSeq" id="WP_380223327.1">
    <property type="nucleotide sequence ID" value="NZ_JBHSOF010000002.1"/>
</dbReference>
<dbReference type="Gene3D" id="3.40.50.1820">
    <property type="entry name" value="alpha/beta hydrolase"/>
    <property type="match status" value="1"/>
</dbReference>